<dbReference type="PANTHER" id="PTHR12455">
    <property type="entry name" value="NUCLEOLAR COMPLEX PROTEIN 4"/>
    <property type="match status" value="1"/>
</dbReference>
<dbReference type="EMBL" id="HBIO01007473">
    <property type="protein sequence ID" value="CAE0460758.1"/>
    <property type="molecule type" value="Transcribed_RNA"/>
</dbReference>
<dbReference type="InterPro" id="IPR005612">
    <property type="entry name" value="CCAAT-binding_factor"/>
</dbReference>
<dbReference type="Pfam" id="PF03914">
    <property type="entry name" value="CBF"/>
    <property type="match status" value="1"/>
</dbReference>
<accession>A0A7S3Q022</accession>
<evidence type="ECO:0000313" key="4">
    <source>
        <dbReference type="EMBL" id="CAE0460758.1"/>
    </source>
</evidence>
<organism evidence="4">
    <name type="scientific">Chaetoceros debilis</name>
    <dbReference type="NCBI Taxonomy" id="122233"/>
    <lineage>
        <taxon>Eukaryota</taxon>
        <taxon>Sar</taxon>
        <taxon>Stramenopiles</taxon>
        <taxon>Ochrophyta</taxon>
        <taxon>Bacillariophyta</taxon>
        <taxon>Coscinodiscophyceae</taxon>
        <taxon>Chaetocerotophycidae</taxon>
        <taxon>Chaetocerotales</taxon>
        <taxon>Chaetocerotaceae</taxon>
        <taxon>Chaetoceros</taxon>
    </lineage>
</organism>
<dbReference type="AlphaFoldDB" id="A0A7S3Q022"/>
<reference evidence="4" key="1">
    <citation type="submission" date="2021-01" db="EMBL/GenBank/DDBJ databases">
        <authorList>
            <person name="Corre E."/>
            <person name="Pelletier E."/>
            <person name="Niang G."/>
            <person name="Scheremetjew M."/>
            <person name="Finn R."/>
            <person name="Kale V."/>
            <person name="Holt S."/>
            <person name="Cochrane G."/>
            <person name="Meng A."/>
            <person name="Brown T."/>
            <person name="Cohen L."/>
        </authorList>
    </citation>
    <scope>NUCLEOTIDE SEQUENCE</scope>
    <source>
        <strain evidence="4">MM31A-1</strain>
    </source>
</reference>
<dbReference type="GO" id="GO:0030692">
    <property type="term" value="C:Noc4p-Nop14p complex"/>
    <property type="evidence" value="ECO:0007669"/>
    <property type="project" value="TreeGrafter"/>
</dbReference>
<evidence type="ECO:0000256" key="1">
    <source>
        <dbReference type="ARBA" id="ARBA00007797"/>
    </source>
</evidence>
<proteinExistence type="inferred from homology"/>
<protein>
    <recommendedName>
        <fullName evidence="3">CCAAT-binding factor domain-containing protein</fullName>
    </recommendedName>
</protein>
<feature type="compositionally biased region" description="Acidic residues" evidence="2">
    <location>
        <begin position="238"/>
        <end position="262"/>
    </location>
</feature>
<sequence length="570" mass="64152">MSTSTAAETKTTIKALLKPTGRHIESVDAQRLDQLRRIYSNLIATKQLVLQEKKHIKPRSDATQKWNEWLKKSFSTFVDQLCHVVKMGRKSGVRTFIGVIASTPKGDGTLERIDDVLVRKLVGSLMDSYGTNGDGVVPEGLLDLTQAEFFGRYNDSQYFVLVAMKNAASQLLESNNEDEASNGIKAENLVRILMKIEIASDQDEIMPKDVKMHGQTETCSNYLFLPPTNTAELKDADYDGDDDDDNLNDGDESSGEDSDEEVPQQSQLTKQKLQVTKPKSKPKLLSWQSIRQHRNALQSATLTILKIPTIPPRTLKRILQDLPIKILPHVANPLRFADFCTRAYDIGGVTSLLSLHSLFVLMTQCGLEYPKFYPSLYNLIESKIFYAKYRSRFFKLLVKCLTGNQMLPAYIVAAFCKRLCRCAVNAPPSGALFVLALVSNLLRKHPECACLVHRKGGKIDDPYDPDNEEPAKSRAIDSCLWELNALEKHYHPAVASMAKGCGMEDSNTLYHDLDGFLVHTYKSLFDQERKRGDNKRKSKVPVTFQKPESLFVDGDSFKGIFEFSQKKIKL</sequence>
<dbReference type="PANTHER" id="PTHR12455:SF0">
    <property type="entry name" value="NUCLEOLAR COMPLEX PROTEIN 4 HOMOLOG"/>
    <property type="match status" value="1"/>
</dbReference>
<feature type="domain" description="CCAAT-binding factor" evidence="3">
    <location>
        <begin position="351"/>
        <end position="498"/>
    </location>
</feature>
<comment type="similarity">
    <text evidence="1">Belongs to the CBF/MAK21 family.</text>
</comment>
<dbReference type="GO" id="GO:0042254">
    <property type="term" value="P:ribosome biogenesis"/>
    <property type="evidence" value="ECO:0007669"/>
    <property type="project" value="InterPro"/>
</dbReference>
<feature type="compositionally biased region" description="Polar residues" evidence="2">
    <location>
        <begin position="263"/>
        <end position="274"/>
    </location>
</feature>
<dbReference type="GO" id="GO:0032040">
    <property type="term" value="C:small-subunit processome"/>
    <property type="evidence" value="ECO:0007669"/>
    <property type="project" value="TreeGrafter"/>
</dbReference>
<dbReference type="InterPro" id="IPR027193">
    <property type="entry name" value="Noc4"/>
</dbReference>
<feature type="region of interest" description="Disordered" evidence="2">
    <location>
        <begin position="231"/>
        <end position="280"/>
    </location>
</feature>
<name>A0A7S3Q022_9STRA</name>
<evidence type="ECO:0000259" key="3">
    <source>
        <dbReference type="Pfam" id="PF03914"/>
    </source>
</evidence>
<evidence type="ECO:0000256" key="2">
    <source>
        <dbReference type="SAM" id="MobiDB-lite"/>
    </source>
</evidence>
<gene>
    <name evidence="4" type="ORF">CDEB00056_LOCUS5599</name>
</gene>